<dbReference type="PANTHER" id="PTHR40076:SF1">
    <property type="entry name" value="MEMBRANE PROTEIN"/>
    <property type="match status" value="1"/>
</dbReference>
<evidence type="ECO:0000313" key="2">
    <source>
        <dbReference type="EMBL" id="MFC3962984.1"/>
    </source>
</evidence>
<comment type="caution">
    <text evidence="2">The sequence shown here is derived from an EMBL/GenBank/DDBJ whole genome shotgun (WGS) entry which is preliminary data.</text>
</comment>
<feature type="transmembrane region" description="Helical" evidence="1">
    <location>
        <begin position="138"/>
        <end position="158"/>
    </location>
</feature>
<dbReference type="InterPro" id="IPR010380">
    <property type="entry name" value="DUF975"/>
</dbReference>
<protein>
    <recommendedName>
        <fullName evidence="4">Membrane protein YesL</fullName>
    </recommendedName>
</protein>
<dbReference type="PANTHER" id="PTHR40076">
    <property type="entry name" value="MEMBRANE PROTEIN-RELATED"/>
    <property type="match status" value="1"/>
</dbReference>
<keyword evidence="1" id="KW-1133">Transmembrane helix</keyword>
<sequence length="230" mass="24607">MYSGSGASAYPDDRPQYGYENRAPEALDVGRAISYGWEKFRADIPTWIAISALGVLLYLVFVLVVRIFEPTSLFAVLLLFLVLIVGVWVLQAAMIRGALYECDGHRPTFGAFFQYLNAGNVVLTALLAFTLTLLASAFCLLPGIVVGVLCMFSLHFVIDQDLGPFAALRASAGLVVGNLWPVVLLTLAVLVITLLGFLACGLGLLVAFPIATLAVTYAFRTLTGGALSPV</sequence>
<keyword evidence="3" id="KW-1185">Reference proteome</keyword>
<reference evidence="3" key="1">
    <citation type="journal article" date="2019" name="Int. J. Syst. Evol. Microbiol.">
        <title>The Global Catalogue of Microorganisms (GCM) 10K type strain sequencing project: providing services to taxonomists for standard genome sequencing and annotation.</title>
        <authorList>
            <consortium name="The Broad Institute Genomics Platform"/>
            <consortium name="The Broad Institute Genome Sequencing Center for Infectious Disease"/>
            <person name="Wu L."/>
            <person name="Ma J."/>
        </authorList>
    </citation>
    <scope>NUCLEOTIDE SEQUENCE [LARGE SCALE GENOMIC DNA]</scope>
    <source>
        <strain evidence="3">CGMCC 4.7330</strain>
    </source>
</reference>
<feature type="transmembrane region" description="Helical" evidence="1">
    <location>
        <begin position="72"/>
        <end position="92"/>
    </location>
</feature>
<keyword evidence="1" id="KW-0472">Membrane</keyword>
<gene>
    <name evidence="2" type="ORF">ACFO0B_13400</name>
</gene>
<feature type="transmembrane region" description="Helical" evidence="1">
    <location>
        <begin position="44"/>
        <end position="65"/>
    </location>
</feature>
<dbReference type="Proteomes" id="UP001595696">
    <property type="component" value="Unassembled WGS sequence"/>
</dbReference>
<feature type="transmembrane region" description="Helical" evidence="1">
    <location>
        <begin position="112"/>
        <end position="131"/>
    </location>
</feature>
<accession>A0ABV8DSZ4</accession>
<keyword evidence="1" id="KW-0812">Transmembrane</keyword>
<dbReference type="EMBL" id="JBHSAX010000013">
    <property type="protein sequence ID" value="MFC3962984.1"/>
    <property type="molecule type" value="Genomic_DNA"/>
</dbReference>
<evidence type="ECO:0008006" key="4">
    <source>
        <dbReference type="Google" id="ProtNLM"/>
    </source>
</evidence>
<name>A0ABV8DSZ4_9NOCA</name>
<evidence type="ECO:0000313" key="3">
    <source>
        <dbReference type="Proteomes" id="UP001595696"/>
    </source>
</evidence>
<proteinExistence type="predicted"/>
<dbReference type="RefSeq" id="WP_378612726.1">
    <property type="nucleotide sequence ID" value="NZ_JBHSAX010000013.1"/>
</dbReference>
<feature type="transmembrane region" description="Helical" evidence="1">
    <location>
        <begin position="178"/>
        <end position="211"/>
    </location>
</feature>
<organism evidence="2 3">
    <name type="scientific">Nocardia jiangsuensis</name>
    <dbReference type="NCBI Taxonomy" id="1691563"/>
    <lineage>
        <taxon>Bacteria</taxon>
        <taxon>Bacillati</taxon>
        <taxon>Actinomycetota</taxon>
        <taxon>Actinomycetes</taxon>
        <taxon>Mycobacteriales</taxon>
        <taxon>Nocardiaceae</taxon>
        <taxon>Nocardia</taxon>
    </lineage>
</organism>
<evidence type="ECO:0000256" key="1">
    <source>
        <dbReference type="SAM" id="Phobius"/>
    </source>
</evidence>